<keyword evidence="2" id="KW-1185">Reference proteome</keyword>
<reference evidence="1 2" key="1">
    <citation type="submission" date="2015-01" db="EMBL/GenBank/DDBJ databases">
        <title>Jeotgalibacillus campisalis genome sequencing.</title>
        <authorList>
            <person name="Goh K.M."/>
            <person name="Chan K.-G."/>
            <person name="Yaakop A.S."/>
            <person name="Ee R."/>
            <person name="Gan H.M."/>
            <person name="Chan C.S."/>
        </authorList>
    </citation>
    <scope>NUCLEOTIDE SEQUENCE [LARGE SCALE GENOMIC DNA]</scope>
    <source>
        <strain evidence="1 2">SF-57</strain>
    </source>
</reference>
<dbReference type="PATRIC" id="fig|220754.4.peg.794"/>
<comment type="caution">
    <text evidence="1">The sequence shown here is derived from an EMBL/GenBank/DDBJ whole genome shotgun (WGS) entry which is preliminary data.</text>
</comment>
<organism evidence="1 2">
    <name type="scientific">Jeotgalibacillus campisalis</name>
    <dbReference type="NCBI Taxonomy" id="220754"/>
    <lineage>
        <taxon>Bacteria</taxon>
        <taxon>Bacillati</taxon>
        <taxon>Bacillota</taxon>
        <taxon>Bacilli</taxon>
        <taxon>Bacillales</taxon>
        <taxon>Caryophanaceae</taxon>
        <taxon>Jeotgalibacillus</taxon>
    </lineage>
</organism>
<dbReference type="AlphaFoldDB" id="A0A0C2SAA1"/>
<evidence type="ECO:0000313" key="2">
    <source>
        <dbReference type="Proteomes" id="UP000031972"/>
    </source>
</evidence>
<dbReference type="Proteomes" id="UP000031972">
    <property type="component" value="Unassembled WGS sequence"/>
</dbReference>
<sequence length="42" mass="4765">MISIYRHGEFVDVCKGNSIFPISMRKTKKAGQSLFTGCLWVD</sequence>
<gene>
    <name evidence="1" type="ORF">KR50_07750</name>
</gene>
<protein>
    <submittedName>
        <fullName evidence="1">Uncharacterized protein</fullName>
    </submittedName>
</protein>
<name>A0A0C2SAA1_9BACL</name>
<dbReference type="EMBL" id="JXRR01000008">
    <property type="protein sequence ID" value="KIL50894.1"/>
    <property type="molecule type" value="Genomic_DNA"/>
</dbReference>
<proteinExistence type="predicted"/>
<evidence type="ECO:0000313" key="1">
    <source>
        <dbReference type="EMBL" id="KIL50894.1"/>
    </source>
</evidence>
<accession>A0A0C2SAA1</accession>